<evidence type="ECO:0000313" key="1">
    <source>
        <dbReference type="EMBL" id="VDO49873.1"/>
    </source>
</evidence>
<sequence>MVDCRSRVSWVVLFATRTSYKYYTATPKQIELAFVREQYFTPVSWSTLEVAAREVHSSSSIFHHYERLFGGAPSIDSCTVQAASSHDLPTYRRGMARIEFSGSVNSNVSNLAFSQVYCCYKHLALNYVNTVALQANCDGYCEICFSYTYQKVA</sequence>
<protein>
    <submittedName>
        <fullName evidence="3">HTH_48 domain-containing protein</fullName>
    </submittedName>
</protein>
<proteinExistence type="predicted"/>
<gene>
    <name evidence="1" type="ORF">HPLM_LOCUS13593</name>
</gene>
<evidence type="ECO:0000313" key="3">
    <source>
        <dbReference type="WBParaSite" id="HPLM_0001360101-mRNA-1"/>
    </source>
</evidence>
<keyword evidence="2" id="KW-1185">Reference proteome</keyword>
<evidence type="ECO:0000313" key="2">
    <source>
        <dbReference type="Proteomes" id="UP000268014"/>
    </source>
</evidence>
<organism evidence="3">
    <name type="scientific">Haemonchus placei</name>
    <name type="common">Barber's pole worm</name>
    <dbReference type="NCBI Taxonomy" id="6290"/>
    <lineage>
        <taxon>Eukaryota</taxon>
        <taxon>Metazoa</taxon>
        <taxon>Ecdysozoa</taxon>
        <taxon>Nematoda</taxon>
        <taxon>Chromadorea</taxon>
        <taxon>Rhabditida</taxon>
        <taxon>Rhabditina</taxon>
        <taxon>Rhabditomorpha</taxon>
        <taxon>Strongyloidea</taxon>
        <taxon>Trichostrongylidae</taxon>
        <taxon>Haemonchus</taxon>
    </lineage>
</organism>
<dbReference type="AlphaFoldDB" id="A0A0N4WQA8"/>
<reference evidence="1 2" key="2">
    <citation type="submission" date="2018-11" db="EMBL/GenBank/DDBJ databases">
        <authorList>
            <consortium name="Pathogen Informatics"/>
        </authorList>
    </citation>
    <scope>NUCLEOTIDE SEQUENCE [LARGE SCALE GENOMIC DNA]</scope>
    <source>
        <strain evidence="1 2">MHpl1</strain>
    </source>
</reference>
<reference evidence="3" key="1">
    <citation type="submission" date="2017-02" db="UniProtKB">
        <authorList>
            <consortium name="WormBaseParasite"/>
        </authorList>
    </citation>
    <scope>IDENTIFICATION</scope>
</reference>
<dbReference type="WBParaSite" id="HPLM_0001360101-mRNA-1">
    <property type="protein sequence ID" value="HPLM_0001360101-mRNA-1"/>
    <property type="gene ID" value="HPLM_0001360101"/>
</dbReference>
<name>A0A0N4WQA8_HAEPC</name>
<dbReference type="EMBL" id="UZAF01018267">
    <property type="protein sequence ID" value="VDO49873.1"/>
    <property type="molecule type" value="Genomic_DNA"/>
</dbReference>
<dbReference type="Proteomes" id="UP000268014">
    <property type="component" value="Unassembled WGS sequence"/>
</dbReference>
<accession>A0A0N4WQA8</accession>